<name>A0A382WBP1_9ZZZZ</name>
<dbReference type="EMBL" id="UINC01158471">
    <property type="protein sequence ID" value="SVD56034.1"/>
    <property type="molecule type" value="Genomic_DNA"/>
</dbReference>
<protein>
    <submittedName>
        <fullName evidence="1">Uncharacterized protein</fullName>
    </submittedName>
</protein>
<reference evidence="1" key="1">
    <citation type="submission" date="2018-05" db="EMBL/GenBank/DDBJ databases">
        <authorList>
            <person name="Lanie J.A."/>
            <person name="Ng W.-L."/>
            <person name="Kazmierczak K.M."/>
            <person name="Andrzejewski T.M."/>
            <person name="Davidsen T.M."/>
            <person name="Wayne K.J."/>
            <person name="Tettelin H."/>
            <person name="Glass J.I."/>
            <person name="Rusch D."/>
            <person name="Podicherti R."/>
            <person name="Tsui H.-C.T."/>
            <person name="Winkler M.E."/>
        </authorList>
    </citation>
    <scope>NUCLEOTIDE SEQUENCE</scope>
</reference>
<organism evidence="1">
    <name type="scientific">marine metagenome</name>
    <dbReference type="NCBI Taxonomy" id="408172"/>
    <lineage>
        <taxon>unclassified sequences</taxon>
        <taxon>metagenomes</taxon>
        <taxon>ecological metagenomes</taxon>
    </lineage>
</organism>
<proteinExistence type="predicted"/>
<gene>
    <name evidence="1" type="ORF">METZ01_LOCUS408888</name>
</gene>
<dbReference type="AlphaFoldDB" id="A0A382WBP1"/>
<sequence>MVDLIAPVGSGAGDLNVICGYACIAFISADLGGTLPIGVETDFAVES</sequence>
<accession>A0A382WBP1</accession>
<evidence type="ECO:0000313" key="1">
    <source>
        <dbReference type="EMBL" id="SVD56034.1"/>
    </source>
</evidence>